<gene>
    <name evidence="5" type="ORF">MCB1EB_1351</name>
</gene>
<accession>A0A2Z6EVS7</accession>
<dbReference type="EMBL" id="AP018150">
    <property type="protein sequence ID" value="BBE09512.1"/>
    <property type="molecule type" value="Genomic_DNA"/>
</dbReference>
<sequence>MPLSKPSSQTENAPPPGATIAASQAWFAYFQKPLLNAKWARLAAAGFFILALIETIALLQLLKNAGPRPYFIEHDETSGAVYLSSRVAQQFTPNAANITYFLRIWATHMLSIKPDQKQTQENDIPAAAAWTVGAATKVFTEYFAQTDRVAERLAKQPGLTREVVENSTSYANEGGIAYMVLTLIERIDGIETKRAQKVLTANLILAPERFDEQQRRTNPIGLMVTHFTLTPYYGPNPSTHSAS</sequence>
<dbReference type="InterPro" id="IPR007430">
    <property type="entry name" value="VirB8"/>
</dbReference>
<evidence type="ECO:0000313" key="5">
    <source>
        <dbReference type="EMBL" id="BBE09512.1"/>
    </source>
</evidence>
<keyword evidence="2" id="KW-0812">Transmembrane</keyword>
<dbReference type="InterPro" id="IPR032710">
    <property type="entry name" value="NTF2-like_dom_sf"/>
</dbReference>
<comment type="subcellular location">
    <subcellularLocation>
        <location evidence="1">Membrane</location>
        <topology evidence="1">Single-pass membrane protein</topology>
    </subcellularLocation>
</comment>
<keyword evidence="4" id="KW-0472">Membrane</keyword>
<dbReference type="AlphaFoldDB" id="A0A2Z6EVS7"/>
<evidence type="ECO:0000256" key="2">
    <source>
        <dbReference type="ARBA" id="ARBA00022692"/>
    </source>
</evidence>
<keyword evidence="3" id="KW-1133">Transmembrane helix</keyword>
<proteinExistence type="predicted"/>
<dbReference type="Proteomes" id="UP000282597">
    <property type="component" value="Chromosome"/>
</dbReference>
<dbReference type="GO" id="GO:0016020">
    <property type="term" value="C:membrane"/>
    <property type="evidence" value="ECO:0007669"/>
    <property type="project" value="UniProtKB-SubCell"/>
</dbReference>
<keyword evidence="6" id="KW-1185">Reference proteome</keyword>
<evidence type="ECO:0000256" key="3">
    <source>
        <dbReference type="ARBA" id="ARBA00022989"/>
    </source>
</evidence>
<name>A0A2Z6EVS7_9BURK</name>
<evidence type="ECO:0000313" key="6">
    <source>
        <dbReference type="Proteomes" id="UP000282597"/>
    </source>
</evidence>
<dbReference type="Gene3D" id="3.10.450.230">
    <property type="entry name" value="VirB8 protein"/>
    <property type="match status" value="1"/>
</dbReference>
<dbReference type="RefSeq" id="WP_045361832.1">
    <property type="nucleotide sequence ID" value="NZ_AP018150.1"/>
</dbReference>
<reference evidence="5 6" key="1">
    <citation type="journal article" date="2018" name="Microbes Environ.">
        <title>Comparative Genomic Insights into Endofungal Lifestyles of Two Bacterial Endosymbionts, Mycoavidus cysteinexigens and Burkholderia rhizoxinica.</title>
        <authorList>
            <person name="Sharmin D."/>
            <person name="Guo Y."/>
            <person name="Nishizawa T."/>
            <person name="Ohshima S."/>
            <person name="Sato Y."/>
            <person name="Takashima Y."/>
            <person name="Narisawa K."/>
            <person name="Ohta H."/>
        </authorList>
    </citation>
    <scope>NUCLEOTIDE SEQUENCE [LARGE SCALE GENOMIC DNA]</scope>
    <source>
        <strain evidence="5 6">B1-EB</strain>
    </source>
</reference>
<organism evidence="5 6">
    <name type="scientific">Mycoavidus cysteinexigens</name>
    <dbReference type="NCBI Taxonomy" id="1553431"/>
    <lineage>
        <taxon>Bacteria</taxon>
        <taxon>Pseudomonadati</taxon>
        <taxon>Pseudomonadota</taxon>
        <taxon>Betaproteobacteria</taxon>
        <taxon>Burkholderiales</taxon>
        <taxon>Burkholderiaceae</taxon>
        <taxon>Mycoavidus</taxon>
    </lineage>
</organism>
<evidence type="ECO:0000256" key="1">
    <source>
        <dbReference type="ARBA" id="ARBA00004167"/>
    </source>
</evidence>
<evidence type="ECO:0000256" key="4">
    <source>
        <dbReference type="ARBA" id="ARBA00023136"/>
    </source>
</evidence>
<dbReference type="SUPFAM" id="SSF54427">
    <property type="entry name" value="NTF2-like"/>
    <property type="match status" value="1"/>
</dbReference>
<dbReference type="Pfam" id="PF04335">
    <property type="entry name" value="VirB8"/>
    <property type="match status" value="1"/>
</dbReference>
<protein>
    <submittedName>
        <fullName evidence="5">Uncharacterized protein</fullName>
    </submittedName>
</protein>
<dbReference type="KEGG" id="mcys:MCB1EB_1351"/>